<feature type="transmembrane region" description="Helical" evidence="1">
    <location>
        <begin position="46"/>
        <end position="66"/>
    </location>
</feature>
<dbReference type="AlphaFoldDB" id="A0A6J7SHE4"/>
<keyword evidence="1" id="KW-0812">Transmembrane</keyword>
<dbReference type="EMBL" id="CAFBPZ010000085">
    <property type="protein sequence ID" value="CAB5040655.1"/>
    <property type="molecule type" value="Genomic_DNA"/>
</dbReference>
<feature type="transmembrane region" description="Helical" evidence="1">
    <location>
        <begin position="20"/>
        <end position="40"/>
    </location>
</feature>
<organism evidence="3">
    <name type="scientific">freshwater metagenome</name>
    <dbReference type="NCBI Taxonomy" id="449393"/>
    <lineage>
        <taxon>unclassified sequences</taxon>
        <taxon>metagenomes</taxon>
        <taxon>ecological metagenomes</taxon>
    </lineage>
</organism>
<feature type="transmembrane region" description="Helical" evidence="1">
    <location>
        <begin position="217"/>
        <end position="239"/>
    </location>
</feature>
<feature type="transmembrane region" description="Helical" evidence="1">
    <location>
        <begin position="141"/>
        <end position="164"/>
    </location>
</feature>
<dbReference type="EMBL" id="CAFBMC010000045">
    <property type="protein sequence ID" value="CAB4900634.1"/>
    <property type="molecule type" value="Genomic_DNA"/>
</dbReference>
<reference evidence="3" key="1">
    <citation type="submission" date="2020-05" db="EMBL/GenBank/DDBJ databases">
        <authorList>
            <person name="Chiriac C."/>
            <person name="Salcher M."/>
            <person name="Ghai R."/>
            <person name="Kavagutti S V."/>
        </authorList>
    </citation>
    <scope>NUCLEOTIDE SEQUENCE</scope>
</reference>
<dbReference type="SUPFAM" id="SSF103473">
    <property type="entry name" value="MFS general substrate transporter"/>
    <property type="match status" value="1"/>
</dbReference>
<feature type="transmembrane region" description="Helical" evidence="1">
    <location>
        <begin position="78"/>
        <end position="96"/>
    </location>
</feature>
<dbReference type="InterPro" id="IPR011701">
    <property type="entry name" value="MFS"/>
</dbReference>
<evidence type="ECO:0000313" key="3">
    <source>
        <dbReference type="EMBL" id="CAB5040655.1"/>
    </source>
</evidence>
<evidence type="ECO:0000256" key="1">
    <source>
        <dbReference type="SAM" id="Phobius"/>
    </source>
</evidence>
<name>A0A6J7SHE4_9ZZZZ</name>
<feature type="transmembrane region" description="Helical" evidence="1">
    <location>
        <begin position="334"/>
        <end position="357"/>
    </location>
</feature>
<accession>A0A6J7SHE4</accession>
<sequence length="394" mass="41924">MLSAYRDLFRTPGAWQFSSATFLARLPIAVVMLGIVLYIAGTTGSYAQAGIIAAVFQICAAVGAIFTSRMIDKRGQRLMLPMLAILNSVGLVIFLFSTDNLMTQIIGISLAGLSQPALGAVVRARWVYVLADKPDKKRTAFAWESIIDELMFTIGPIFTTVLAVHIGLQFPIVISIVFMMTGSILLSLQRKTEPPIHRSNAPKANIFSHAGMWRMPLIGASFGWIFGSYEVTTVAFANAAGQPEMTGFILGVWAACSGLGGLWFGHRAWNYTLQRQLVACTVISTLALVPAIFARSIPTLFIATMLAGAAIAPGLIATYSLTERLIPSATLTEALTWTNSGMILGYAAGAAFSGLVIDSVGTTFSYILPAAGALMAVVLALGATPRHIPALVAD</sequence>
<dbReference type="PANTHER" id="PTHR23542">
    <property type="match status" value="1"/>
</dbReference>
<dbReference type="GO" id="GO:0022857">
    <property type="term" value="F:transmembrane transporter activity"/>
    <property type="evidence" value="ECO:0007669"/>
    <property type="project" value="InterPro"/>
</dbReference>
<proteinExistence type="predicted"/>
<dbReference type="PANTHER" id="PTHR23542:SF1">
    <property type="entry name" value="MAJOR FACILITATOR SUPERFAMILY (MFS) PROFILE DOMAIN-CONTAINING PROTEIN"/>
    <property type="match status" value="1"/>
</dbReference>
<evidence type="ECO:0000313" key="2">
    <source>
        <dbReference type="EMBL" id="CAB4900634.1"/>
    </source>
</evidence>
<gene>
    <name evidence="2" type="ORF">UFOPK3495_00936</name>
    <name evidence="3" type="ORF">UFOPK4237_01178</name>
</gene>
<keyword evidence="1" id="KW-0472">Membrane</keyword>
<protein>
    <submittedName>
        <fullName evidence="3">Unannotated protein</fullName>
    </submittedName>
</protein>
<feature type="transmembrane region" description="Helical" evidence="1">
    <location>
        <begin position="245"/>
        <end position="265"/>
    </location>
</feature>
<feature type="transmembrane region" description="Helical" evidence="1">
    <location>
        <begin position="170"/>
        <end position="188"/>
    </location>
</feature>
<feature type="transmembrane region" description="Helical" evidence="1">
    <location>
        <begin position="102"/>
        <end position="121"/>
    </location>
</feature>
<dbReference type="Gene3D" id="1.20.1250.20">
    <property type="entry name" value="MFS general substrate transporter like domains"/>
    <property type="match status" value="1"/>
</dbReference>
<dbReference type="Pfam" id="PF07690">
    <property type="entry name" value="MFS_1"/>
    <property type="match status" value="1"/>
</dbReference>
<keyword evidence="1" id="KW-1133">Transmembrane helix</keyword>
<dbReference type="InterPro" id="IPR036259">
    <property type="entry name" value="MFS_trans_sf"/>
</dbReference>
<feature type="transmembrane region" description="Helical" evidence="1">
    <location>
        <begin position="277"/>
        <end position="294"/>
    </location>
</feature>
<feature type="transmembrane region" description="Helical" evidence="1">
    <location>
        <begin position="300"/>
        <end position="322"/>
    </location>
</feature>
<feature type="transmembrane region" description="Helical" evidence="1">
    <location>
        <begin position="363"/>
        <end position="383"/>
    </location>
</feature>